<dbReference type="InterPro" id="IPR036259">
    <property type="entry name" value="MFS_trans_sf"/>
</dbReference>
<dbReference type="InterPro" id="IPR005829">
    <property type="entry name" value="Sugar_transporter_CS"/>
</dbReference>
<dbReference type="PANTHER" id="PTHR23501">
    <property type="entry name" value="MAJOR FACILITATOR SUPERFAMILY"/>
    <property type="match status" value="1"/>
</dbReference>
<evidence type="ECO:0000313" key="8">
    <source>
        <dbReference type="EMBL" id="CAK7235528.1"/>
    </source>
</evidence>
<feature type="transmembrane region" description="Helical" evidence="6">
    <location>
        <begin position="135"/>
        <end position="154"/>
    </location>
</feature>
<evidence type="ECO:0000256" key="3">
    <source>
        <dbReference type="ARBA" id="ARBA00022692"/>
    </source>
</evidence>
<evidence type="ECO:0000256" key="1">
    <source>
        <dbReference type="ARBA" id="ARBA00004141"/>
    </source>
</evidence>
<dbReference type="InterPro" id="IPR020846">
    <property type="entry name" value="MFS_dom"/>
</dbReference>
<dbReference type="EMBL" id="CAWUHC010000142">
    <property type="protein sequence ID" value="CAK7235528.1"/>
    <property type="molecule type" value="Genomic_DNA"/>
</dbReference>
<comment type="subcellular location">
    <subcellularLocation>
        <location evidence="1">Membrane</location>
        <topology evidence="1">Multi-pass membrane protein</topology>
    </subcellularLocation>
</comment>
<dbReference type="PROSITE" id="PS50850">
    <property type="entry name" value="MFS"/>
    <property type="match status" value="1"/>
</dbReference>
<keyword evidence="2" id="KW-0813">Transport</keyword>
<evidence type="ECO:0000259" key="7">
    <source>
        <dbReference type="PROSITE" id="PS50850"/>
    </source>
</evidence>
<organism evidence="8 9">
    <name type="scientific">Sporothrix bragantina</name>
    <dbReference type="NCBI Taxonomy" id="671064"/>
    <lineage>
        <taxon>Eukaryota</taxon>
        <taxon>Fungi</taxon>
        <taxon>Dikarya</taxon>
        <taxon>Ascomycota</taxon>
        <taxon>Pezizomycotina</taxon>
        <taxon>Sordariomycetes</taxon>
        <taxon>Sordariomycetidae</taxon>
        <taxon>Ophiostomatales</taxon>
        <taxon>Ophiostomataceae</taxon>
        <taxon>Sporothrix</taxon>
    </lineage>
</organism>
<dbReference type="Gene3D" id="1.20.1250.20">
    <property type="entry name" value="MFS general substrate transporter like domains"/>
    <property type="match status" value="1"/>
</dbReference>
<proteinExistence type="predicted"/>
<evidence type="ECO:0000256" key="2">
    <source>
        <dbReference type="ARBA" id="ARBA00022448"/>
    </source>
</evidence>
<dbReference type="SUPFAM" id="SSF103473">
    <property type="entry name" value="MFS general substrate transporter"/>
    <property type="match status" value="1"/>
</dbReference>
<evidence type="ECO:0000256" key="5">
    <source>
        <dbReference type="ARBA" id="ARBA00023136"/>
    </source>
</evidence>
<evidence type="ECO:0000256" key="4">
    <source>
        <dbReference type="ARBA" id="ARBA00022989"/>
    </source>
</evidence>
<sequence length="199" mass="20880">MGQDIEVTMISQAGSDDHDAEHQHGFSSDAAELPNSYFYSARFIGTVLATGLGVLAAVGGYGLAAPNLTLINADIGPSKSIAWVSLVYTLTGAIGLLLVGRLSDLFGRRYFFIGSAALALVGCIVSAVAQNVPTLIGGTALVGLASCGQLSFPYITGELVPMKHRFVMNSLMYVFCLPFSGFAPIVSKSFILHTAAGWR</sequence>
<dbReference type="PANTHER" id="PTHR23501:SF109">
    <property type="entry name" value="MAJOR FACILITATOR SUPERFAMILY (MFS) PROFILE DOMAIN-CONTAINING PROTEIN-RELATED"/>
    <property type="match status" value="1"/>
</dbReference>
<feature type="transmembrane region" description="Helical" evidence="6">
    <location>
        <begin position="43"/>
        <end position="61"/>
    </location>
</feature>
<accession>A0ABP0CTV8</accession>
<dbReference type="Pfam" id="PF06609">
    <property type="entry name" value="TRI12"/>
    <property type="match status" value="1"/>
</dbReference>
<protein>
    <recommendedName>
        <fullName evidence="7">Major facilitator superfamily (MFS) profile domain-containing protein</fullName>
    </recommendedName>
</protein>
<dbReference type="InterPro" id="IPR010573">
    <property type="entry name" value="MFS_Str1/Tri12-like"/>
</dbReference>
<feature type="transmembrane region" description="Helical" evidence="6">
    <location>
        <begin position="166"/>
        <end position="186"/>
    </location>
</feature>
<evidence type="ECO:0000313" key="9">
    <source>
        <dbReference type="Proteomes" id="UP001642406"/>
    </source>
</evidence>
<feature type="domain" description="Major facilitator superfamily (MFS) profile" evidence="7">
    <location>
        <begin position="46"/>
        <end position="199"/>
    </location>
</feature>
<keyword evidence="3 6" id="KW-0812">Transmembrane</keyword>
<keyword evidence="9" id="KW-1185">Reference proteome</keyword>
<dbReference type="Proteomes" id="UP001642406">
    <property type="component" value="Unassembled WGS sequence"/>
</dbReference>
<dbReference type="PROSITE" id="PS00216">
    <property type="entry name" value="SUGAR_TRANSPORT_1"/>
    <property type="match status" value="1"/>
</dbReference>
<keyword evidence="5 6" id="KW-0472">Membrane</keyword>
<gene>
    <name evidence="8" type="ORF">SBRCBS47491_009325</name>
</gene>
<feature type="transmembrane region" description="Helical" evidence="6">
    <location>
        <begin position="81"/>
        <end position="99"/>
    </location>
</feature>
<comment type="caution">
    <text evidence="8">The sequence shown here is derived from an EMBL/GenBank/DDBJ whole genome shotgun (WGS) entry which is preliminary data.</text>
</comment>
<feature type="non-terminal residue" evidence="8">
    <location>
        <position position="199"/>
    </location>
</feature>
<reference evidence="8 9" key="1">
    <citation type="submission" date="2024-01" db="EMBL/GenBank/DDBJ databases">
        <authorList>
            <person name="Allen C."/>
            <person name="Tagirdzhanova G."/>
        </authorList>
    </citation>
    <scope>NUCLEOTIDE SEQUENCE [LARGE SCALE GENOMIC DNA]</scope>
</reference>
<keyword evidence="4 6" id="KW-1133">Transmembrane helix</keyword>
<evidence type="ECO:0000256" key="6">
    <source>
        <dbReference type="SAM" id="Phobius"/>
    </source>
</evidence>
<feature type="transmembrane region" description="Helical" evidence="6">
    <location>
        <begin position="111"/>
        <end position="129"/>
    </location>
</feature>
<name>A0ABP0CTV8_9PEZI</name>